<dbReference type="PANTHER" id="PTHR30468">
    <property type="entry name" value="ALPHA-KETOGLUTARATE-DEPENDENT SULFONATE DIOXYGENASE"/>
    <property type="match status" value="1"/>
</dbReference>
<evidence type="ECO:0000256" key="5">
    <source>
        <dbReference type="ARBA" id="ARBA00023004"/>
    </source>
</evidence>
<evidence type="ECO:0000259" key="7">
    <source>
        <dbReference type="Pfam" id="PF02668"/>
    </source>
</evidence>
<feature type="compositionally biased region" description="Basic and acidic residues" evidence="6">
    <location>
        <begin position="16"/>
        <end position="27"/>
    </location>
</feature>
<evidence type="ECO:0000313" key="8">
    <source>
        <dbReference type="EMBL" id="XCJ80080.1"/>
    </source>
</evidence>
<dbReference type="GO" id="GO:0005737">
    <property type="term" value="C:cytoplasm"/>
    <property type="evidence" value="ECO:0007669"/>
    <property type="project" value="TreeGrafter"/>
</dbReference>
<dbReference type="GO" id="GO:0046872">
    <property type="term" value="F:metal ion binding"/>
    <property type="evidence" value="ECO:0007669"/>
    <property type="project" value="UniProtKB-KW"/>
</dbReference>
<feature type="compositionally biased region" description="Basic residues" evidence="6">
    <location>
        <begin position="1"/>
        <end position="15"/>
    </location>
</feature>
<dbReference type="Gene3D" id="3.60.130.10">
    <property type="entry name" value="Clavaminate synthase-like"/>
    <property type="match status" value="1"/>
</dbReference>
<dbReference type="InterPro" id="IPR042098">
    <property type="entry name" value="TauD-like_sf"/>
</dbReference>
<dbReference type="EMBL" id="CP159578">
    <property type="protein sequence ID" value="XCJ80080.1"/>
    <property type="molecule type" value="Genomic_DNA"/>
</dbReference>
<evidence type="ECO:0000256" key="6">
    <source>
        <dbReference type="SAM" id="MobiDB-lite"/>
    </source>
</evidence>
<evidence type="ECO:0000256" key="4">
    <source>
        <dbReference type="ARBA" id="ARBA00023002"/>
    </source>
</evidence>
<evidence type="ECO:0000256" key="2">
    <source>
        <dbReference type="ARBA" id="ARBA00022723"/>
    </source>
</evidence>
<organism evidence="8">
    <name type="scientific">Salinicola endophyticus</name>
    <dbReference type="NCBI Taxonomy" id="1949083"/>
    <lineage>
        <taxon>Bacteria</taxon>
        <taxon>Pseudomonadati</taxon>
        <taxon>Pseudomonadota</taxon>
        <taxon>Gammaproteobacteria</taxon>
        <taxon>Oceanospirillales</taxon>
        <taxon>Halomonadaceae</taxon>
        <taxon>Salinicola</taxon>
    </lineage>
</organism>
<dbReference type="GO" id="GO:0016706">
    <property type="term" value="F:2-oxoglutarate-dependent dioxygenase activity"/>
    <property type="evidence" value="ECO:0007669"/>
    <property type="project" value="UniProtKB-ARBA"/>
</dbReference>
<proteinExistence type="inferred from homology"/>
<feature type="region of interest" description="Disordered" evidence="6">
    <location>
        <begin position="1"/>
        <end position="27"/>
    </location>
</feature>
<protein>
    <submittedName>
        <fullName evidence="8">TauD/TfdA family dioxygenase</fullName>
    </submittedName>
</protein>
<keyword evidence="3 8" id="KW-0223">Dioxygenase</keyword>
<dbReference type="PANTHER" id="PTHR30468:SF1">
    <property type="entry name" value="ALPHA-KETOGLUTARATE-DEPENDENT SULFONATE DIOXYGENASE"/>
    <property type="match status" value="1"/>
</dbReference>
<sequence length="112" mass="13267">MPRTVARPRRRPASARRRDDTRSASDRKIMGIEIDQAHVLAFKGMTREENQPLIRYLTERIAQSEFTFRVTWEKDMVALWDNRLVHHHAVNDYHGALRVMDRITVNDRELEA</sequence>
<reference evidence="8" key="1">
    <citation type="submission" date="2024-06" db="EMBL/GenBank/DDBJ databases">
        <title>Complete genome of Salinicola endophyticus HNIBRBA4755.</title>
        <authorList>
            <person name="Shin S.Y."/>
            <person name="Kang H."/>
            <person name="Song J."/>
        </authorList>
    </citation>
    <scope>NUCLEOTIDE SEQUENCE</scope>
    <source>
        <strain evidence="8">HNIBRBA4755</strain>
    </source>
</reference>
<dbReference type="AlphaFoldDB" id="A0AB74UGC0"/>
<evidence type="ECO:0000256" key="3">
    <source>
        <dbReference type="ARBA" id="ARBA00022964"/>
    </source>
</evidence>
<name>A0AB74UGC0_9GAMM</name>
<keyword evidence="5" id="KW-0408">Iron</keyword>
<dbReference type="Pfam" id="PF02668">
    <property type="entry name" value="TauD"/>
    <property type="match status" value="1"/>
</dbReference>
<feature type="domain" description="TauD/TfdA-like" evidence="7">
    <location>
        <begin position="26"/>
        <end position="103"/>
    </location>
</feature>
<accession>A0AB74UGC0</accession>
<evidence type="ECO:0000256" key="1">
    <source>
        <dbReference type="ARBA" id="ARBA00005896"/>
    </source>
</evidence>
<dbReference type="InterPro" id="IPR003819">
    <property type="entry name" value="TauD/TfdA-like"/>
</dbReference>
<dbReference type="RefSeq" id="WP_353980929.1">
    <property type="nucleotide sequence ID" value="NZ_CP159578.1"/>
</dbReference>
<comment type="similarity">
    <text evidence="1">Belongs to the TfdA dioxygenase family.</text>
</comment>
<keyword evidence="2" id="KW-0479">Metal-binding</keyword>
<gene>
    <name evidence="8" type="ORF">ABV408_02620</name>
</gene>
<dbReference type="SUPFAM" id="SSF51197">
    <property type="entry name" value="Clavaminate synthase-like"/>
    <property type="match status" value="1"/>
</dbReference>
<keyword evidence="4" id="KW-0560">Oxidoreductase</keyword>
<dbReference type="InterPro" id="IPR051323">
    <property type="entry name" value="AtsK-like"/>
</dbReference>